<name>A0A8W7PRA0_ANOCL</name>
<dbReference type="VEuPathDB" id="VectorBase:ACON2_032214"/>
<protein>
    <recommendedName>
        <fullName evidence="2">Sister chromatid cohesion protein DCC1</fullName>
    </recommendedName>
</protein>
<dbReference type="GO" id="GO:0000775">
    <property type="term" value="C:chromosome, centromeric region"/>
    <property type="evidence" value="ECO:0007669"/>
    <property type="project" value="TreeGrafter"/>
</dbReference>
<dbReference type="InterPro" id="IPR019128">
    <property type="entry name" value="Dcc1"/>
</dbReference>
<dbReference type="GO" id="GO:0031390">
    <property type="term" value="C:Ctf18 RFC-like complex"/>
    <property type="evidence" value="ECO:0007669"/>
    <property type="project" value="InterPro"/>
</dbReference>
<dbReference type="GO" id="GO:0000785">
    <property type="term" value="C:chromatin"/>
    <property type="evidence" value="ECO:0007669"/>
    <property type="project" value="TreeGrafter"/>
</dbReference>
<dbReference type="GO" id="GO:0034088">
    <property type="term" value="P:maintenance of mitotic sister chromatid cohesion"/>
    <property type="evidence" value="ECO:0007669"/>
    <property type="project" value="TreeGrafter"/>
</dbReference>
<sequence>MYQIDYIHLFFSYARSIDDVRTIVQHAKLDHKNLTNTAQAIYYPRNEEGHDIGNIKLLEVDEHILEEIKKGSEICFKGALNEKVVLCTESRTYEMNEAEISNSLLLVKGLKLAQATS</sequence>
<keyword evidence="3" id="KW-0235">DNA replication</keyword>
<proteinExistence type="inferred from homology"/>
<evidence type="ECO:0000256" key="2">
    <source>
        <dbReference type="ARBA" id="ARBA00017682"/>
    </source>
</evidence>
<dbReference type="PANTHER" id="PTHR13395">
    <property type="entry name" value="SISTER CHROMATID COHESION PROTEIN DCC1-RELATED"/>
    <property type="match status" value="1"/>
</dbReference>
<dbReference type="Proteomes" id="UP000075882">
    <property type="component" value="Unassembled WGS sequence"/>
</dbReference>
<dbReference type="GO" id="GO:0006260">
    <property type="term" value="P:DNA replication"/>
    <property type="evidence" value="ECO:0007669"/>
    <property type="project" value="UniProtKB-KW"/>
</dbReference>
<organism evidence="4">
    <name type="scientific">Anopheles coluzzii</name>
    <name type="common">African malaria mosquito</name>
    <dbReference type="NCBI Taxonomy" id="1518534"/>
    <lineage>
        <taxon>Eukaryota</taxon>
        <taxon>Metazoa</taxon>
        <taxon>Ecdysozoa</taxon>
        <taxon>Arthropoda</taxon>
        <taxon>Hexapoda</taxon>
        <taxon>Insecta</taxon>
        <taxon>Pterygota</taxon>
        <taxon>Neoptera</taxon>
        <taxon>Endopterygota</taxon>
        <taxon>Diptera</taxon>
        <taxon>Nematocera</taxon>
        <taxon>Culicoidea</taxon>
        <taxon>Culicidae</taxon>
        <taxon>Anophelinae</taxon>
        <taxon>Anopheles</taxon>
    </lineage>
</organism>
<evidence type="ECO:0000256" key="3">
    <source>
        <dbReference type="ARBA" id="ARBA00022705"/>
    </source>
</evidence>
<dbReference type="EnsemblMetazoa" id="ACOM036382-RA">
    <property type="protein sequence ID" value="ACOM036382-PA.1"/>
    <property type="gene ID" value="ACOM036382"/>
</dbReference>
<dbReference type="PANTHER" id="PTHR13395:SF6">
    <property type="entry name" value="SISTER CHROMATID COHESION PROTEIN DCC1"/>
    <property type="match status" value="1"/>
</dbReference>
<evidence type="ECO:0000313" key="4">
    <source>
        <dbReference type="EnsemblMetazoa" id="ACOM036382-PA.1"/>
    </source>
</evidence>
<evidence type="ECO:0000256" key="1">
    <source>
        <dbReference type="ARBA" id="ARBA00007017"/>
    </source>
</evidence>
<dbReference type="AlphaFoldDB" id="A0A8W7PRA0"/>
<accession>A0A8W7PRA0</accession>
<comment type="similarity">
    <text evidence="1">Belongs to the DCC1 family.</text>
</comment>
<dbReference type="Pfam" id="PF09724">
    <property type="entry name" value="Dcc1"/>
    <property type="match status" value="1"/>
</dbReference>
<reference evidence="4" key="1">
    <citation type="submission" date="2022-08" db="UniProtKB">
        <authorList>
            <consortium name="EnsemblMetazoa"/>
        </authorList>
    </citation>
    <scope>IDENTIFICATION</scope>
</reference>